<dbReference type="RefSeq" id="WP_407348738.1">
    <property type="nucleotide sequence ID" value="NZ_CP136864.1"/>
</dbReference>
<comment type="subunit">
    <text evidence="3">UreD, UreF and UreG form a complex that acts as a GTP-hydrolysis-dependent molecular chaperone, activating the urease apoprotein by helping to assemble the nickel containing metallocenter of UreC. The UreE protein probably delivers the nickel.</text>
</comment>
<dbReference type="EMBL" id="CP136864">
    <property type="protein sequence ID" value="WOJ94099.1"/>
    <property type="molecule type" value="Genomic_DNA"/>
</dbReference>
<evidence type="ECO:0000313" key="4">
    <source>
        <dbReference type="EMBL" id="WOJ94099.1"/>
    </source>
</evidence>
<evidence type="ECO:0000313" key="5">
    <source>
        <dbReference type="Proteomes" id="UP001626537"/>
    </source>
</evidence>
<organism evidence="4 5">
    <name type="scientific">Congregibacter variabilis</name>
    <dbReference type="NCBI Taxonomy" id="3081200"/>
    <lineage>
        <taxon>Bacteria</taxon>
        <taxon>Pseudomonadati</taxon>
        <taxon>Pseudomonadota</taxon>
        <taxon>Gammaproteobacteria</taxon>
        <taxon>Cellvibrionales</taxon>
        <taxon>Halieaceae</taxon>
        <taxon>Congregibacter</taxon>
    </lineage>
</organism>
<comment type="similarity">
    <text evidence="3">Belongs to the UreF family.</text>
</comment>
<proteinExistence type="inferred from homology"/>
<keyword evidence="5" id="KW-1185">Reference proteome</keyword>
<dbReference type="PANTHER" id="PTHR33620">
    <property type="entry name" value="UREASE ACCESSORY PROTEIN F"/>
    <property type="match status" value="1"/>
</dbReference>
<accession>A0ABZ0I6A0</accession>
<evidence type="ECO:0000256" key="1">
    <source>
        <dbReference type="ARBA" id="ARBA00022988"/>
    </source>
</evidence>
<evidence type="ECO:0000256" key="2">
    <source>
        <dbReference type="ARBA" id="ARBA00023186"/>
    </source>
</evidence>
<reference evidence="4 5" key="1">
    <citation type="submission" date="2023-10" db="EMBL/GenBank/DDBJ databases">
        <title>Two novel species belonging to the OM43/NOR5 clade.</title>
        <authorList>
            <person name="Park M."/>
        </authorList>
    </citation>
    <scope>NUCLEOTIDE SEQUENCE [LARGE SCALE GENOMIC DNA]</scope>
    <source>
        <strain evidence="4 5">IMCC43200</strain>
    </source>
</reference>
<dbReference type="PANTHER" id="PTHR33620:SF1">
    <property type="entry name" value="UREASE ACCESSORY PROTEIN F"/>
    <property type="match status" value="1"/>
</dbReference>
<dbReference type="PIRSF" id="PIRSF009467">
    <property type="entry name" value="Ureas_acces_UreF"/>
    <property type="match status" value="1"/>
</dbReference>
<dbReference type="InterPro" id="IPR038277">
    <property type="entry name" value="UreF_sf"/>
</dbReference>
<evidence type="ECO:0000256" key="3">
    <source>
        <dbReference type="HAMAP-Rule" id="MF_01385"/>
    </source>
</evidence>
<dbReference type="InterPro" id="IPR002639">
    <property type="entry name" value="UreF"/>
</dbReference>
<keyword evidence="2 3" id="KW-0143">Chaperone</keyword>
<dbReference type="Proteomes" id="UP001626537">
    <property type="component" value="Chromosome"/>
</dbReference>
<keyword evidence="1 3" id="KW-0996">Nickel insertion</keyword>
<protein>
    <recommendedName>
        <fullName evidence="3">Urease accessory protein UreF</fullName>
    </recommendedName>
</protein>
<comment type="function">
    <text evidence="3">Required for maturation of urease via the functional incorporation of the urease nickel metallocenter.</text>
</comment>
<dbReference type="HAMAP" id="MF_01385">
    <property type="entry name" value="UreF"/>
    <property type="match status" value="1"/>
</dbReference>
<dbReference type="Pfam" id="PF01730">
    <property type="entry name" value="UreF"/>
    <property type="match status" value="1"/>
</dbReference>
<comment type="subcellular location">
    <subcellularLocation>
        <location evidence="3">Cytoplasm</location>
    </subcellularLocation>
</comment>
<name>A0ABZ0I6A0_9GAMM</name>
<dbReference type="Gene3D" id="1.10.4190.10">
    <property type="entry name" value="Urease accessory protein UreF"/>
    <property type="match status" value="1"/>
</dbReference>
<gene>
    <name evidence="3" type="primary">ureF</name>
    <name evidence="4" type="ORF">R0135_02760</name>
</gene>
<keyword evidence="3" id="KW-0963">Cytoplasm</keyword>
<sequence length="219" mass="24018">MMHSQLHLLHLSSPALPIGAYAYSQGLEYAIEAGWLENEELSAWLRDGLQLGVAQLDLPILLRACEALAENDTDSLNDWNSQLLASRETAELLLEDQQVGAALLRLLTSLETTGLPTFRQKPAYAIAFAVACHRWGIETDAALQGYAYSWLENQITAATKLVPLGQTAAQKMLLALLKEIPEACAHAMTVDDSQIGLSLPGLAMASSRHERQHTRLFRS</sequence>